<keyword evidence="3" id="KW-1185">Reference proteome</keyword>
<feature type="transmembrane region" description="Helical" evidence="1">
    <location>
        <begin position="159"/>
        <end position="180"/>
    </location>
</feature>
<evidence type="ECO:0000256" key="1">
    <source>
        <dbReference type="SAM" id="Phobius"/>
    </source>
</evidence>
<feature type="transmembrane region" description="Helical" evidence="1">
    <location>
        <begin position="64"/>
        <end position="87"/>
    </location>
</feature>
<keyword evidence="1" id="KW-1133">Transmembrane helix</keyword>
<reference evidence="2 3" key="1">
    <citation type="submission" date="2020-08" db="EMBL/GenBank/DDBJ databases">
        <title>Genomic Encyclopedia of Type Strains, Phase IV (KMG-IV): sequencing the most valuable type-strain genomes for metagenomic binning, comparative biology and taxonomic classification.</title>
        <authorList>
            <person name="Goeker M."/>
        </authorList>
    </citation>
    <scope>NUCLEOTIDE SEQUENCE [LARGE SCALE GENOMIC DNA]</scope>
    <source>
        <strain evidence="2 3">DSM 17976</strain>
    </source>
</reference>
<sequence>MMNDLFDIRRFGLYARKEFRENWKVYALFAVGIMVMQLIFIYLLCKPLEDKFYYDQLKGYDLNPFAGLFNSAVIATWISGSYAYSYFSSSSSSKTLSSLTLPVSPLERFCFAWLLTIPLSLIITAILWRVTWFFGTPFILSTFPKVIIRMDYEKAFRNVIQTSLAIGVFGISGAFMLGSLIFRKYSFFKTLAIGLGAIALLYVFQQKALTAILPNADRVETSPYPGFIYASVRTISKLHLQFGSTLDLPYLVWWMGCLPVILWVATYLKIKEKEV</sequence>
<proteinExistence type="predicted"/>
<dbReference type="Proteomes" id="UP000541352">
    <property type="component" value="Unassembled WGS sequence"/>
</dbReference>
<feature type="transmembrane region" description="Helical" evidence="1">
    <location>
        <begin position="250"/>
        <end position="270"/>
    </location>
</feature>
<name>A0A7W5ZFN5_9BACT</name>
<gene>
    <name evidence="2" type="ORF">FHS57_000207</name>
</gene>
<comment type="caution">
    <text evidence="2">The sequence shown here is derived from an EMBL/GenBank/DDBJ whole genome shotgun (WGS) entry which is preliminary data.</text>
</comment>
<keyword evidence="1" id="KW-0812">Transmembrane</keyword>
<accession>A0A7W5ZFN5</accession>
<evidence type="ECO:0000313" key="3">
    <source>
        <dbReference type="Proteomes" id="UP000541352"/>
    </source>
</evidence>
<organism evidence="2 3">
    <name type="scientific">Runella defluvii</name>
    <dbReference type="NCBI Taxonomy" id="370973"/>
    <lineage>
        <taxon>Bacteria</taxon>
        <taxon>Pseudomonadati</taxon>
        <taxon>Bacteroidota</taxon>
        <taxon>Cytophagia</taxon>
        <taxon>Cytophagales</taxon>
        <taxon>Spirosomataceae</taxon>
        <taxon>Runella</taxon>
    </lineage>
</organism>
<keyword evidence="1" id="KW-0472">Membrane</keyword>
<dbReference type="RefSeq" id="WP_183971002.1">
    <property type="nucleotide sequence ID" value="NZ_JACIBY010000001.1"/>
</dbReference>
<feature type="transmembrane region" description="Helical" evidence="1">
    <location>
        <begin position="25"/>
        <end position="44"/>
    </location>
</feature>
<protein>
    <submittedName>
        <fullName evidence="2">Uncharacterized protein</fullName>
    </submittedName>
</protein>
<evidence type="ECO:0000313" key="2">
    <source>
        <dbReference type="EMBL" id="MBB3836225.1"/>
    </source>
</evidence>
<feature type="transmembrane region" description="Helical" evidence="1">
    <location>
        <begin position="108"/>
        <end position="128"/>
    </location>
</feature>
<dbReference type="AlphaFoldDB" id="A0A7W5ZFN5"/>
<feature type="transmembrane region" description="Helical" evidence="1">
    <location>
        <begin position="187"/>
        <end position="204"/>
    </location>
</feature>
<dbReference type="EMBL" id="JACIBY010000001">
    <property type="protein sequence ID" value="MBB3836225.1"/>
    <property type="molecule type" value="Genomic_DNA"/>
</dbReference>